<dbReference type="InterPro" id="IPR053139">
    <property type="entry name" value="Surface_bspA-like"/>
</dbReference>
<reference evidence="2" key="2">
    <citation type="journal article" date="2021" name="PeerJ">
        <title>Extensive microbial diversity within the chicken gut microbiome revealed by metagenomics and culture.</title>
        <authorList>
            <person name="Gilroy R."/>
            <person name="Ravi A."/>
            <person name="Getino M."/>
            <person name="Pursley I."/>
            <person name="Horton D.L."/>
            <person name="Alikhan N.F."/>
            <person name="Baker D."/>
            <person name="Gharbi K."/>
            <person name="Hall N."/>
            <person name="Watson M."/>
            <person name="Adriaenssens E.M."/>
            <person name="Foster-Nyarko E."/>
            <person name="Jarju S."/>
            <person name="Secka A."/>
            <person name="Antonio M."/>
            <person name="Oren A."/>
            <person name="Chaudhuri R.R."/>
            <person name="La Ragione R."/>
            <person name="Hildebrand F."/>
            <person name="Pallen M.J."/>
        </authorList>
    </citation>
    <scope>NUCLEOTIDE SEQUENCE</scope>
    <source>
        <strain evidence="2">USAMLcec3-3695</strain>
    </source>
</reference>
<dbReference type="PANTHER" id="PTHR45661">
    <property type="entry name" value="SURFACE ANTIGEN"/>
    <property type="match status" value="1"/>
</dbReference>
<dbReference type="AlphaFoldDB" id="A0A9D1MD87"/>
<dbReference type="Gene3D" id="3.80.10.10">
    <property type="entry name" value="Ribonuclease Inhibitor"/>
    <property type="match status" value="3"/>
</dbReference>
<comment type="caution">
    <text evidence="2">The sequence shown here is derived from an EMBL/GenBank/DDBJ whole genome shotgun (WGS) entry which is preliminary data.</text>
</comment>
<dbReference type="InterPro" id="IPR032675">
    <property type="entry name" value="LRR_dom_sf"/>
</dbReference>
<feature type="domain" description="BIG2" evidence="1">
    <location>
        <begin position="582"/>
        <end position="657"/>
    </location>
</feature>
<accession>A0A9D1MD87</accession>
<reference evidence="2" key="1">
    <citation type="submission" date="2020-10" db="EMBL/GenBank/DDBJ databases">
        <authorList>
            <person name="Gilroy R."/>
        </authorList>
    </citation>
    <scope>NUCLEOTIDE SEQUENCE</scope>
    <source>
        <strain evidence="2">USAMLcec3-3695</strain>
    </source>
</reference>
<dbReference type="SUPFAM" id="SSF49373">
    <property type="entry name" value="Invasin/intimin cell-adhesion fragments"/>
    <property type="match status" value="2"/>
</dbReference>
<dbReference type="EMBL" id="DVNB01000097">
    <property type="protein sequence ID" value="HIU58035.1"/>
    <property type="molecule type" value="Genomic_DNA"/>
</dbReference>
<organism evidence="2 3">
    <name type="scientific">Candidatus Ornithomonoglobus merdipullorum</name>
    <dbReference type="NCBI Taxonomy" id="2840895"/>
    <lineage>
        <taxon>Bacteria</taxon>
        <taxon>Bacillati</taxon>
        <taxon>Bacillota</taxon>
        <taxon>Clostridia</taxon>
        <taxon>Candidatus Ornithomonoglobus</taxon>
    </lineage>
</organism>
<dbReference type="PANTHER" id="PTHR45661:SF3">
    <property type="entry name" value="IG-LIKE DOMAIN-CONTAINING PROTEIN"/>
    <property type="match status" value="1"/>
</dbReference>
<sequence length="812" mass="86893">NISLPPGITTLWYQAFTGCSSLTEMFIPKSLETTIRDISDLRASNGPFYNSGIVTATVEDGMTKLPDELFAGMYNLKNVTLPDTLIEIQYGAFAYCTSLETIELPQYITEIEHEVFYNCTNLSNISLPPGITTLWYQAFTGCSSLTEMFIPKSLETTIRDISDLRASNGPFYNSGIVTATVEEGMTKLPDELFAGMYNLKNVTLPDTLIEIQDGAFVYCSSLENIRLPQYMINIGDTVFNGCTSLKQISLPDSITSMGTSLLSGCTSLEKAKLPNTTTKVQDSTFYNCSALTNIVLPSSVTVIGSSAFRGCSALSAIAIPEGVTTINGSAFANCTALESISIPSACRQIYGSAFRGCTALTSVELQYGLESIGSRAFYECDALAAVSIPDSVTSLGSQAFYGCDSLSDVSFGIGLKEIPDSAFRQCQALQEIILPRYCTKAAANAFAEDTKLTKVTALPGIASIENNSFSYPAKMTMRGVSGSYAQEYANNRNMMFEAINIPVTELNFYRDELDFSGTYQTKVLPLKIAPLDASADITYTSADENIAAVENGIVKSTGYGTTTITAQSGDYTDTITINVLRSANSVSLDKTSLSLDIGDTAQLTATMQPSNATDKLTWTTSNAEVAAVDNGTVTAVGAGTAVITVTTTSGKTAACTVEVAGTFTITASAGENGTISPCGDVPVRSNEKTVFNIIPDYGYVVKDVLVNGISVGAVENYTFSDLTGNATITAEFAKINVVYENNIITISSEAALKNLKLIIAAYDEEGKLTNCEIKTVTTNTGENYQDTIPEADNIKLMLWSGLDSMRPIWGDK</sequence>
<dbReference type="InterPro" id="IPR026906">
    <property type="entry name" value="LRR_5"/>
</dbReference>
<evidence type="ECO:0000313" key="3">
    <source>
        <dbReference type="Proteomes" id="UP000824109"/>
    </source>
</evidence>
<feature type="non-terminal residue" evidence="2">
    <location>
        <position position="1"/>
    </location>
</feature>
<dbReference type="Pfam" id="PF02368">
    <property type="entry name" value="Big_2"/>
    <property type="match status" value="1"/>
</dbReference>
<dbReference type="InterPro" id="IPR003343">
    <property type="entry name" value="Big_2"/>
</dbReference>
<proteinExistence type="predicted"/>
<dbReference type="Gene3D" id="2.60.40.1080">
    <property type="match status" value="2"/>
</dbReference>
<dbReference type="InterPro" id="IPR008964">
    <property type="entry name" value="Invasin/intimin_cell_adhesion"/>
</dbReference>
<dbReference type="SMART" id="SM00635">
    <property type="entry name" value="BID_2"/>
    <property type="match status" value="2"/>
</dbReference>
<dbReference type="Proteomes" id="UP000824109">
    <property type="component" value="Unassembled WGS sequence"/>
</dbReference>
<feature type="domain" description="BIG2" evidence="1">
    <location>
        <begin position="502"/>
        <end position="578"/>
    </location>
</feature>
<evidence type="ECO:0000313" key="2">
    <source>
        <dbReference type="EMBL" id="HIU58035.1"/>
    </source>
</evidence>
<protein>
    <submittedName>
        <fullName evidence="2">Leucine-rich repeat protein</fullName>
    </submittedName>
</protein>
<evidence type="ECO:0000259" key="1">
    <source>
        <dbReference type="SMART" id="SM00635"/>
    </source>
</evidence>
<gene>
    <name evidence="2" type="ORF">IAA61_09550</name>
</gene>
<dbReference type="Pfam" id="PF13306">
    <property type="entry name" value="LRR_5"/>
    <property type="match status" value="3"/>
</dbReference>
<dbReference type="SUPFAM" id="SSF52058">
    <property type="entry name" value="L domain-like"/>
    <property type="match status" value="1"/>
</dbReference>
<name>A0A9D1MD87_9FIRM</name>